<dbReference type="RefSeq" id="WP_107034980.1">
    <property type="nucleotide sequence ID" value="NZ_CAONGC010000005.1"/>
</dbReference>
<keyword evidence="3" id="KW-1185">Reference proteome</keyword>
<gene>
    <name evidence="2" type="ORF">C5O25_01580</name>
</gene>
<dbReference type="GeneID" id="93425341"/>
<dbReference type="Pfam" id="PF03415">
    <property type="entry name" value="Peptidase_C11"/>
    <property type="match status" value="1"/>
</dbReference>
<evidence type="ECO:0000256" key="1">
    <source>
        <dbReference type="SAM" id="SignalP"/>
    </source>
</evidence>
<evidence type="ECO:0008006" key="4">
    <source>
        <dbReference type="Google" id="ProtNLM"/>
    </source>
</evidence>
<dbReference type="EMBL" id="PUBV01000002">
    <property type="protein sequence ID" value="PWB09358.1"/>
    <property type="molecule type" value="Genomic_DNA"/>
</dbReference>
<organism evidence="2 3">
    <name type="scientific">Paramuribaculum intestinale</name>
    <dbReference type="NCBI Taxonomy" id="2094151"/>
    <lineage>
        <taxon>Bacteria</taxon>
        <taxon>Pseudomonadati</taxon>
        <taxon>Bacteroidota</taxon>
        <taxon>Bacteroidia</taxon>
        <taxon>Bacteroidales</taxon>
        <taxon>Muribaculaceae</taxon>
        <taxon>Paramuribaculum</taxon>
    </lineage>
</organism>
<keyword evidence="1" id="KW-0732">Signal</keyword>
<dbReference type="Gene3D" id="3.40.50.11970">
    <property type="match status" value="1"/>
</dbReference>
<feature type="chain" id="PRO_5015929118" description="Clostripain" evidence="1">
    <location>
        <begin position="28"/>
        <end position="398"/>
    </location>
</feature>
<proteinExistence type="predicted"/>
<evidence type="ECO:0000313" key="2">
    <source>
        <dbReference type="EMBL" id="PWB09358.1"/>
    </source>
</evidence>
<feature type="signal peptide" evidence="1">
    <location>
        <begin position="1"/>
        <end position="27"/>
    </location>
</feature>
<dbReference type="PANTHER" id="PTHR37835">
    <property type="entry name" value="ALPHA-CLOSTRIPAIN"/>
    <property type="match status" value="1"/>
</dbReference>
<protein>
    <recommendedName>
        <fullName evidence="4">Clostripain</fullName>
    </recommendedName>
</protein>
<name>A0A2V1IWD0_9BACT</name>
<accession>A0A2V1IWD0</accession>
<dbReference type="Proteomes" id="UP000244925">
    <property type="component" value="Unassembled WGS sequence"/>
</dbReference>
<sequence>MRRHLTNIFTSLLAVISAAVMPSCSGSDEPTPEPEPDATDRTILVYMVADNNLGSYYHVDDDNIAQMEAAARAGHLNGGNLVVYHDGASSAPELRVITPEQTIVIKSYSENESSLSVSRMQQVIEDVRTLFPATQRGLVMWSHGTGWLDDAASRTTASTYSFGQDDNSSAGRTTMKITTLAQALDGEDFDFIYFDCCLMASVEVAYQLRTAAKAIISSGTELPIEGMPYAVNIPAMFEQDLDLSKIAANTLDFYLGPTVQYKYCTISVVMTEPLQQLAQATADIMRTGATPPSNYVRVPYFRRSVPSYTWDMADYIRALPVDPRLLDAWNDAFGRTVVYAGATPQSYGLDMSRHTGLGCFIPSVTTDSQGIKSIRWYNHRDLDWHRDVTSLNPSYHID</sequence>
<comment type="caution">
    <text evidence="2">The sequence shown here is derived from an EMBL/GenBank/DDBJ whole genome shotgun (WGS) entry which is preliminary data.</text>
</comment>
<reference evidence="3" key="1">
    <citation type="submission" date="2018-02" db="EMBL/GenBank/DDBJ databases">
        <authorList>
            <person name="Clavel T."/>
            <person name="Strowig T."/>
        </authorList>
    </citation>
    <scope>NUCLEOTIDE SEQUENCE [LARGE SCALE GENOMIC DNA]</scope>
    <source>
        <strain evidence="3">DSM 100764</strain>
    </source>
</reference>
<evidence type="ECO:0000313" key="3">
    <source>
        <dbReference type="Proteomes" id="UP000244925"/>
    </source>
</evidence>
<dbReference type="AlphaFoldDB" id="A0A2V1IWD0"/>
<dbReference type="InterPro" id="IPR005077">
    <property type="entry name" value="Peptidase_C11"/>
</dbReference>
<dbReference type="PANTHER" id="PTHR37835:SF1">
    <property type="entry name" value="ALPHA-CLOSTRIPAIN"/>
    <property type="match status" value="1"/>
</dbReference>